<protein>
    <submittedName>
        <fullName evidence="2">Uncharacterized protein</fullName>
    </submittedName>
</protein>
<gene>
    <name evidence="2" type="ORF">NDU88_000933</name>
</gene>
<organism evidence="2 3">
    <name type="scientific">Pleurodeles waltl</name>
    <name type="common">Iberian ribbed newt</name>
    <dbReference type="NCBI Taxonomy" id="8319"/>
    <lineage>
        <taxon>Eukaryota</taxon>
        <taxon>Metazoa</taxon>
        <taxon>Chordata</taxon>
        <taxon>Craniata</taxon>
        <taxon>Vertebrata</taxon>
        <taxon>Euteleostomi</taxon>
        <taxon>Amphibia</taxon>
        <taxon>Batrachia</taxon>
        <taxon>Caudata</taxon>
        <taxon>Salamandroidea</taxon>
        <taxon>Salamandridae</taxon>
        <taxon>Pleurodelinae</taxon>
        <taxon>Pleurodeles</taxon>
    </lineage>
</organism>
<feature type="region of interest" description="Disordered" evidence="1">
    <location>
        <begin position="62"/>
        <end position="83"/>
    </location>
</feature>
<dbReference type="EMBL" id="JANPWB010000011">
    <property type="protein sequence ID" value="KAJ1122446.1"/>
    <property type="molecule type" value="Genomic_DNA"/>
</dbReference>
<proteinExistence type="predicted"/>
<dbReference type="AlphaFoldDB" id="A0AAV7P2Q2"/>
<evidence type="ECO:0000256" key="1">
    <source>
        <dbReference type="SAM" id="MobiDB-lite"/>
    </source>
</evidence>
<reference evidence="2" key="1">
    <citation type="journal article" date="2022" name="bioRxiv">
        <title>Sequencing and chromosome-scale assembly of the giantPleurodeles waltlgenome.</title>
        <authorList>
            <person name="Brown T."/>
            <person name="Elewa A."/>
            <person name="Iarovenko S."/>
            <person name="Subramanian E."/>
            <person name="Araus A.J."/>
            <person name="Petzold A."/>
            <person name="Susuki M."/>
            <person name="Suzuki K.-i.T."/>
            <person name="Hayashi T."/>
            <person name="Toyoda A."/>
            <person name="Oliveira C."/>
            <person name="Osipova E."/>
            <person name="Leigh N.D."/>
            <person name="Simon A."/>
            <person name="Yun M.H."/>
        </authorList>
    </citation>
    <scope>NUCLEOTIDE SEQUENCE</scope>
    <source>
        <strain evidence="2">20211129_DDA</strain>
        <tissue evidence="2">Liver</tissue>
    </source>
</reference>
<evidence type="ECO:0000313" key="3">
    <source>
        <dbReference type="Proteomes" id="UP001066276"/>
    </source>
</evidence>
<dbReference type="Proteomes" id="UP001066276">
    <property type="component" value="Chromosome 7"/>
</dbReference>
<feature type="compositionally biased region" description="Basic and acidic residues" evidence="1">
    <location>
        <begin position="71"/>
        <end position="83"/>
    </location>
</feature>
<keyword evidence="3" id="KW-1185">Reference proteome</keyword>
<accession>A0AAV7P2Q2</accession>
<name>A0AAV7P2Q2_PLEWA</name>
<comment type="caution">
    <text evidence="2">The sequence shown here is derived from an EMBL/GenBank/DDBJ whole genome shotgun (WGS) entry which is preliminary data.</text>
</comment>
<evidence type="ECO:0000313" key="2">
    <source>
        <dbReference type="EMBL" id="KAJ1122446.1"/>
    </source>
</evidence>
<sequence>MCLWHVTIGADPGALLQMRTKAEEALLNTKALWRLFSCFVDAVKWITTYRLQAQGTRPVPLLREGMSPRCPGDDKTWDRRLTH</sequence>